<protein>
    <submittedName>
        <fullName evidence="1">Uncharacterized protein</fullName>
    </submittedName>
</protein>
<dbReference type="Proteomes" id="UP001519460">
    <property type="component" value="Unassembled WGS sequence"/>
</dbReference>
<dbReference type="EMBL" id="JACVVK020000332">
    <property type="protein sequence ID" value="KAK7478173.1"/>
    <property type="molecule type" value="Genomic_DNA"/>
</dbReference>
<keyword evidence="2" id="KW-1185">Reference proteome</keyword>
<name>A0ABD0JTG4_9CAEN</name>
<gene>
    <name evidence="1" type="ORF">BaRGS_00030620</name>
</gene>
<organism evidence="1 2">
    <name type="scientific">Batillaria attramentaria</name>
    <dbReference type="NCBI Taxonomy" id="370345"/>
    <lineage>
        <taxon>Eukaryota</taxon>
        <taxon>Metazoa</taxon>
        <taxon>Spiralia</taxon>
        <taxon>Lophotrochozoa</taxon>
        <taxon>Mollusca</taxon>
        <taxon>Gastropoda</taxon>
        <taxon>Caenogastropoda</taxon>
        <taxon>Sorbeoconcha</taxon>
        <taxon>Cerithioidea</taxon>
        <taxon>Batillariidae</taxon>
        <taxon>Batillaria</taxon>
    </lineage>
</organism>
<proteinExistence type="predicted"/>
<dbReference type="AlphaFoldDB" id="A0ABD0JTG4"/>
<accession>A0ABD0JTG4</accession>
<comment type="caution">
    <text evidence="1">The sequence shown here is derived from an EMBL/GenBank/DDBJ whole genome shotgun (WGS) entry which is preliminary data.</text>
</comment>
<reference evidence="1 2" key="1">
    <citation type="journal article" date="2023" name="Sci. Data">
        <title>Genome assembly of the Korean intertidal mud-creeper Batillaria attramentaria.</title>
        <authorList>
            <person name="Patra A.K."/>
            <person name="Ho P.T."/>
            <person name="Jun S."/>
            <person name="Lee S.J."/>
            <person name="Kim Y."/>
            <person name="Won Y.J."/>
        </authorList>
    </citation>
    <scope>NUCLEOTIDE SEQUENCE [LARGE SCALE GENOMIC DNA]</scope>
    <source>
        <strain evidence="1">Wonlab-2016</strain>
    </source>
</reference>
<evidence type="ECO:0000313" key="2">
    <source>
        <dbReference type="Proteomes" id="UP001519460"/>
    </source>
</evidence>
<sequence length="168" mass="17976">MPNWRRIATRLNSHKNQVEKGGVVFPHSEKASVACRLSFGGGGIGQGKTGPISTPLSLTPHLPPPLRLASIERARARQDRRHRIGSVSWPGDNPGGLADCGAVTECGVGIPPHNRATTEQQTQWTLPGNQWPDTIWEYWGGSGAQASNGSDFGDTVLASKTVDTLEDC</sequence>
<evidence type="ECO:0000313" key="1">
    <source>
        <dbReference type="EMBL" id="KAK7478173.1"/>
    </source>
</evidence>